<dbReference type="KEGG" id="tbs:A3L01_00355"/>
<reference evidence="2 3" key="1">
    <citation type="submission" date="2016-04" db="EMBL/GenBank/DDBJ databases">
        <title>Complete genome sequence of Thermococcus barossii type strain SHCK-94.</title>
        <authorList>
            <person name="Oger P.M."/>
        </authorList>
    </citation>
    <scope>NUCLEOTIDE SEQUENCE [LARGE SCALE GENOMIC DNA]</scope>
    <source>
        <strain evidence="2 3">SHCK-94</strain>
    </source>
</reference>
<evidence type="ECO:0000256" key="1">
    <source>
        <dbReference type="SAM" id="Phobius"/>
    </source>
</evidence>
<dbReference type="AlphaFoldDB" id="A0A2Z2MJ93"/>
<evidence type="ECO:0000313" key="2">
    <source>
        <dbReference type="EMBL" id="ASJ03894.1"/>
    </source>
</evidence>
<dbReference type="EMBL" id="CP015101">
    <property type="protein sequence ID" value="ASJ03894.1"/>
    <property type="molecule type" value="Genomic_DNA"/>
</dbReference>
<feature type="transmembrane region" description="Helical" evidence="1">
    <location>
        <begin position="145"/>
        <end position="164"/>
    </location>
</feature>
<keyword evidence="1" id="KW-0812">Transmembrane</keyword>
<dbReference type="Proteomes" id="UP000250272">
    <property type="component" value="Chromosome"/>
</dbReference>
<name>A0A2Z2MJ93_9EURY</name>
<dbReference type="OrthoDB" id="381392at2157"/>
<feature type="transmembrane region" description="Helical" evidence="1">
    <location>
        <begin position="31"/>
        <end position="48"/>
    </location>
</feature>
<accession>A0A2Z2MJ93</accession>
<keyword evidence="3" id="KW-1185">Reference proteome</keyword>
<sequence length="229" mass="25036">MRAGTPRTYTFLMFIALLIFTASVLLREPVLVAAFLILLSVGILAFYGREVRVERGRVILEWGVLLKHRREITSTEILDIIDAPSSRYLVLAKYRPGVLLLPVSMVGMGLLILLFSENGWIGLGWILLGTIELANHVLSAERRKMGAVGVLLMTGALMFVGYFIAPWKTVLPVLAGFLMAGVLMAASLWSSGPLIGNTLIIVAERGVYSVSYTSRSELKQLISALEGGE</sequence>
<keyword evidence="1" id="KW-0472">Membrane</keyword>
<dbReference type="GeneID" id="33325177"/>
<feature type="transmembrane region" description="Helical" evidence="1">
    <location>
        <begin position="97"/>
        <end position="114"/>
    </location>
</feature>
<gene>
    <name evidence="2" type="ORF">A3L01_00355</name>
</gene>
<feature type="transmembrane region" description="Helical" evidence="1">
    <location>
        <begin position="170"/>
        <end position="189"/>
    </location>
</feature>
<feature type="transmembrane region" description="Helical" evidence="1">
    <location>
        <begin position="7"/>
        <end position="25"/>
    </location>
</feature>
<organism evidence="2 3">
    <name type="scientific">Thermococcus barossii</name>
    <dbReference type="NCBI Taxonomy" id="54077"/>
    <lineage>
        <taxon>Archaea</taxon>
        <taxon>Methanobacteriati</taxon>
        <taxon>Methanobacteriota</taxon>
        <taxon>Thermococci</taxon>
        <taxon>Thermococcales</taxon>
        <taxon>Thermococcaceae</taxon>
        <taxon>Thermococcus</taxon>
    </lineage>
</organism>
<evidence type="ECO:0000313" key="3">
    <source>
        <dbReference type="Proteomes" id="UP000250272"/>
    </source>
</evidence>
<dbReference type="RefSeq" id="WP_088863945.1">
    <property type="nucleotide sequence ID" value="NZ_CP015101.1"/>
</dbReference>
<feature type="transmembrane region" description="Helical" evidence="1">
    <location>
        <begin position="120"/>
        <end position="138"/>
    </location>
</feature>
<protein>
    <submittedName>
        <fullName evidence="2">Uncharacterized protein</fullName>
    </submittedName>
</protein>
<proteinExistence type="predicted"/>
<keyword evidence="1" id="KW-1133">Transmembrane helix</keyword>